<proteinExistence type="predicted"/>
<name>A0ABW5AT32_9FLAO</name>
<accession>A0ABW5AT32</accession>
<evidence type="ECO:0000313" key="2">
    <source>
        <dbReference type="Proteomes" id="UP001597344"/>
    </source>
</evidence>
<reference evidence="2" key="1">
    <citation type="journal article" date="2019" name="Int. J. Syst. Evol. Microbiol.">
        <title>The Global Catalogue of Microorganisms (GCM) 10K type strain sequencing project: providing services to taxonomists for standard genome sequencing and annotation.</title>
        <authorList>
            <consortium name="The Broad Institute Genomics Platform"/>
            <consortium name="The Broad Institute Genome Sequencing Center for Infectious Disease"/>
            <person name="Wu L."/>
            <person name="Ma J."/>
        </authorList>
    </citation>
    <scope>NUCLEOTIDE SEQUENCE [LARGE SCALE GENOMIC DNA]</scope>
    <source>
        <strain evidence="2">DT92</strain>
    </source>
</reference>
<keyword evidence="2" id="KW-1185">Reference proteome</keyword>
<dbReference type="RefSeq" id="WP_378319098.1">
    <property type="nucleotide sequence ID" value="NZ_JBHUHY010000003.1"/>
</dbReference>
<gene>
    <name evidence="1" type="ORF">ACFSJT_04870</name>
</gene>
<comment type="caution">
    <text evidence="1">The sequence shown here is derived from an EMBL/GenBank/DDBJ whole genome shotgun (WGS) entry which is preliminary data.</text>
</comment>
<dbReference type="Proteomes" id="UP001597344">
    <property type="component" value="Unassembled WGS sequence"/>
</dbReference>
<dbReference type="EMBL" id="JBHUHY010000003">
    <property type="protein sequence ID" value="MFD2186113.1"/>
    <property type="molecule type" value="Genomic_DNA"/>
</dbReference>
<organism evidence="1 2">
    <name type="scientific">Aquimarina celericrescens</name>
    <dbReference type="NCBI Taxonomy" id="1964542"/>
    <lineage>
        <taxon>Bacteria</taxon>
        <taxon>Pseudomonadati</taxon>
        <taxon>Bacteroidota</taxon>
        <taxon>Flavobacteriia</taxon>
        <taxon>Flavobacteriales</taxon>
        <taxon>Flavobacteriaceae</taxon>
        <taxon>Aquimarina</taxon>
    </lineage>
</organism>
<protein>
    <submittedName>
        <fullName evidence="1">Uncharacterized protein</fullName>
    </submittedName>
</protein>
<sequence length="93" mass="10983">MDNSIRFIEKHLNDKSKMHHQASSIGYQLFLMKIIDGHSLADNLILKYKKRLVDWNLEDLLSKQVEYGIVIAESNENLEYEEMHKLFSLCDEI</sequence>
<evidence type="ECO:0000313" key="1">
    <source>
        <dbReference type="EMBL" id="MFD2186113.1"/>
    </source>
</evidence>